<name>A0A940DH94_9FIRM</name>
<evidence type="ECO:0000313" key="6">
    <source>
        <dbReference type="Proteomes" id="UP000727857"/>
    </source>
</evidence>
<comment type="function">
    <text evidence="2">Plays an important role in DNA replication, recombination and repair. Binds to ssDNA and to an array of partner proteins to recruit them to their sites of action during DNA metabolism.</text>
</comment>
<dbReference type="InterPro" id="IPR000424">
    <property type="entry name" value="Primosome_PriB/ssb"/>
</dbReference>
<keyword evidence="2" id="KW-0235">DNA replication</keyword>
<comment type="subunit">
    <text evidence="2">Homotetramer.</text>
</comment>
<reference evidence="5" key="1">
    <citation type="submission" date="2020-10" db="EMBL/GenBank/DDBJ databases">
        <authorList>
            <person name="Gilroy R."/>
        </authorList>
    </citation>
    <scope>NUCLEOTIDE SEQUENCE</scope>
    <source>
        <strain evidence="5">517</strain>
    </source>
</reference>
<dbReference type="GO" id="GO:0003697">
    <property type="term" value="F:single-stranded DNA binding"/>
    <property type="evidence" value="ECO:0007669"/>
    <property type="project" value="UniProtKB-UniRule"/>
</dbReference>
<dbReference type="HAMAP" id="MF_00984">
    <property type="entry name" value="SSB"/>
    <property type="match status" value="1"/>
</dbReference>
<gene>
    <name evidence="5" type="ORF">IAB16_03715</name>
</gene>
<dbReference type="SUPFAM" id="SSF50249">
    <property type="entry name" value="Nucleic acid-binding proteins"/>
    <property type="match status" value="1"/>
</dbReference>
<dbReference type="PANTHER" id="PTHR10302">
    <property type="entry name" value="SINGLE-STRANDED DNA-BINDING PROTEIN"/>
    <property type="match status" value="1"/>
</dbReference>
<feature type="short sequence motif" description="Important for interaction with partner proteins" evidence="2">
    <location>
        <begin position="137"/>
        <end position="142"/>
    </location>
</feature>
<dbReference type="PROSITE" id="PS50935">
    <property type="entry name" value="SSB"/>
    <property type="match status" value="1"/>
</dbReference>
<evidence type="ECO:0000256" key="2">
    <source>
        <dbReference type="HAMAP-Rule" id="MF_00984"/>
    </source>
</evidence>
<keyword evidence="2" id="KW-0227">DNA damage</keyword>
<accession>A0A940DH94</accession>
<evidence type="ECO:0000256" key="3">
    <source>
        <dbReference type="PIRNR" id="PIRNR002070"/>
    </source>
</evidence>
<comment type="caution">
    <text evidence="5">The sequence shown here is derived from an EMBL/GenBank/DDBJ whole genome shotgun (WGS) entry which is preliminary data.</text>
</comment>
<dbReference type="PANTHER" id="PTHR10302:SF27">
    <property type="entry name" value="SINGLE-STRANDED DNA-BINDING PROTEIN"/>
    <property type="match status" value="1"/>
</dbReference>
<dbReference type="Proteomes" id="UP000727857">
    <property type="component" value="Unassembled WGS sequence"/>
</dbReference>
<feature type="region of interest" description="Disordered" evidence="4">
    <location>
        <begin position="105"/>
        <end position="142"/>
    </location>
</feature>
<evidence type="ECO:0000313" key="5">
    <source>
        <dbReference type="EMBL" id="MBO8424102.1"/>
    </source>
</evidence>
<dbReference type="GO" id="GO:0006260">
    <property type="term" value="P:DNA replication"/>
    <property type="evidence" value="ECO:0007669"/>
    <property type="project" value="UniProtKB-UniRule"/>
</dbReference>
<dbReference type="GO" id="GO:0006281">
    <property type="term" value="P:DNA repair"/>
    <property type="evidence" value="ECO:0007669"/>
    <property type="project" value="UniProtKB-UniRule"/>
</dbReference>
<comment type="caution">
    <text evidence="2">Lacks conserved residue(s) required for the propagation of feature annotation.</text>
</comment>
<organism evidence="5 6">
    <name type="scientific">Candidatus Stercoripulliclostridium pullicola</name>
    <dbReference type="NCBI Taxonomy" id="2840953"/>
    <lineage>
        <taxon>Bacteria</taxon>
        <taxon>Bacillati</taxon>
        <taxon>Bacillota</taxon>
        <taxon>Clostridia</taxon>
        <taxon>Eubacteriales</taxon>
        <taxon>Candidatus Stercoripulliclostridium</taxon>
    </lineage>
</organism>
<dbReference type="Pfam" id="PF00436">
    <property type="entry name" value="SSB"/>
    <property type="match status" value="1"/>
</dbReference>
<feature type="compositionally biased region" description="Basic and acidic residues" evidence="4">
    <location>
        <begin position="125"/>
        <end position="134"/>
    </location>
</feature>
<protein>
    <recommendedName>
        <fullName evidence="2 3">Single-stranded DNA-binding protein</fullName>
        <shortName evidence="2">SSB</shortName>
    </recommendedName>
</protein>
<keyword evidence="2" id="KW-0233">DNA recombination</keyword>
<dbReference type="NCBIfam" id="TIGR00621">
    <property type="entry name" value="ssb"/>
    <property type="match status" value="1"/>
</dbReference>
<dbReference type="EMBL" id="JADINF010000091">
    <property type="protein sequence ID" value="MBO8424102.1"/>
    <property type="molecule type" value="Genomic_DNA"/>
</dbReference>
<dbReference type="Gene3D" id="2.40.50.140">
    <property type="entry name" value="Nucleic acid-binding proteins"/>
    <property type="match status" value="1"/>
</dbReference>
<dbReference type="PIRSF" id="PIRSF002070">
    <property type="entry name" value="SSB"/>
    <property type="match status" value="1"/>
</dbReference>
<keyword evidence="2" id="KW-0234">DNA repair</keyword>
<dbReference type="GO" id="GO:0006310">
    <property type="term" value="P:DNA recombination"/>
    <property type="evidence" value="ECO:0007669"/>
    <property type="project" value="UniProtKB-UniRule"/>
</dbReference>
<dbReference type="CDD" id="cd04496">
    <property type="entry name" value="SSB_OBF"/>
    <property type="match status" value="1"/>
</dbReference>
<keyword evidence="1 2" id="KW-0238">DNA-binding</keyword>
<evidence type="ECO:0000256" key="4">
    <source>
        <dbReference type="SAM" id="MobiDB-lite"/>
    </source>
</evidence>
<dbReference type="InterPro" id="IPR012340">
    <property type="entry name" value="NA-bd_OB-fold"/>
</dbReference>
<reference evidence="5" key="2">
    <citation type="journal article" date="2021" name="PeerJ">
        <title>Extensive microbial diversity within the chicken gut microbiome revealed by metagenomics and culture.</title>
        <authorList>
            <person name="Gilroy R."/>
            <person name="Ravi A."/>
            <person name="Getino M."/>
            <person name="Pursley I."/>
            <person name="Horton D.L."/>
            <person name="Alikhan N.F."/>
            <person name="Baker D."/>
            <person name="Gharbi K."/>
            <person name="Hall N."/>
            <person name="Watson M."/>
            <person name="Adriaenssens E.M."/>
            <person name="Foster-Nyarko E."/>
            <person name="Jarju S."/>
            <person name="Secka A."/>
            <person name="Antonio M."/>
            <person name="Oren A."/>
            <person name="Chaudhuri R.R."/>
            <person name="La Ragione R."/>
            <person name="Hildebrand F."/>
            <person name="Pallen M.J."/>
        </authorList>
    </citation>
    <scope>NUCLEOTIDE SEQUENCE</scope>
    <source>
        <strain evidence="5">517</strain>
    </source>
</reference>
<dbReference type="AlphaFoldDB" id="A0A940DH94"/>
<dbReference type="InterPro" id="IPR011344">
    <property type="entry name" value="ssDNA-bd"/>
</dbReference>
<dbReference type="GO" id="GO:0009295">
    <property type="term" value="C:nucleoid"/>
    <property type="evidence" value="ECO:0007669"/>
    <property type="project" value="TreeGrafter"/>
</dbReference>
<proteinExistence type="inferred from homology"/>
<sequence>MNKVILIGNLTKDPEQQYTASNICVCRFTVAVNRSYSSSDGSRQTDFLPVVCWRNQAENCAKHLKKGSKVGICGSVQTRTYDDRDGVKRYVTEIIADEVQFLSTRNDDERDSLPDIPEVASQRKPRMEDARPVEVSDDDLPF</sequence>
<evidence type="ECO:0000256" key="1">
    <source>
        <dbReference type="ARBA" id="ARBA00023125"/>
    </source>
</evidence>